<keyword evidence="8" id="KW-1185">Reference proteome</keyword>
<feature type="transmembrane region" description="Helical" evidence="6">
    <location>
        <begin position="234"/>
        <end position="251"/>
    </location>
</feature>
<keyword evidence="3 6" id="KW-0812">Transmembrane</keyword>
<dbReference type="InterPro" id="IPR001851">
    <property type="entry name" value="ABC_transp_permease"/>
</dbReference>
<organism evidence="7 8">
    <name type="scientific">Gaiella occulta</name>
    <dbReference type="NCBI Taxonomy" id="1002870"/>
    <lineage>
        <taxon>Bacteria</taxon>
        <taxon>Bacillati</taxon>
        <taxon>Actinomycetota</taxon>
        <taxon>Thermoleophilia</taxon>
        <taxon>Gaiellales</taxon>
        <taxon>Gaiellaceae</taxon>
        <taxon>Gaiella</taxon>
    </lineage>
</organism>
<name>A0A7M2YYF8_9ACTN</name>
<accession>A0A7M2YYF8</accession>
<dbReference type="Proteomes" id="UP000254134">
    <property type="component" value="Unassembled WGS sequence"/>
</dbReference>
<gene>
    <name evidence="7" type="ORF">Gocc_0924</name>
</gene>
<feature type="transmembrane region" description="Helical" evidence="6">
    <location>
        <begin position="147"/>
        <end position="170"/>
    </location>
</feature>
<feature type="transmembrane region" description="Helical" evidence="6">
    <location>
        <begin position="177"/>
        <end position="196"/>
    </location>
</feature>
<feature type="transmembrane region" description="Helical" evidence="6">
    <location>
        <begin position="315"/>
        <end position="341"/>
    </location>
</feature>
<reference evidence="8" key="2">
    <citation type="journal article" date="2019" name="MicrobiologyOpen">
        <title>High-quality draft genome sequence of Gaiella occulta isolated from a 150 meter deep mineral water borehole and comparison with the genome sequences of other deep-branching lineages of the phylum Actinobacteria.</title>
        <authorList>
            <person name="Severino R."/>
            <person name="Froufe H.J.C."/>
            <person name="Barroso C."/>
            <person name="Albuquerque L."/>
            <person name="Lobo-da-Cunha A."/>
            <person name="da Costa M.S."/>
            <person name="Egas C."/>
        </authorList>
    </citation>
    <scope>NUCLEOTIDE SEQUENCE [LARGE SCALE GENOMIC DNA]</scope>
    <source>
        <strain evidence="8">F2-233</strain>
    </source>
</reference>
<evidence type="ECO:0000256" key="5">
    <source>
        <dbReference type="ARBA" id="ARBA00023136"/>
    </source>
</evidence>
<dbReference type="EMBL" id="QQZY01000002">
    <property type="protein sequence ID" value="RDI75126.1"/>
    <property type="molecule type" value="Genomic_DNA"/>
</dbReference>
<dbReference type="PANTHER" id="PTHR43370:SF1">
    <property type="entry name" value="GUANOSINE ABC TRANSPORTER PERMEASE PROTEIN NUPQ"/>
    <property type="match status" value="1"/>
</dbReference>
<comment type="subcellular location">
    <subcellularLocation>
        <location evidence="1">Cell membrane</location>
        <topology evidence="1">Multi-pass membrane protein</topology>
    </subcellularLocation>
</comment>
<evidence type="ECO:0000313" key="8">
    <source>
        <dbReference type="Proteomes" id="UP000254134"/>
    </source>
</evidence>
<proteinExistence type="predicted"/>
<keyword evidence="5 6" id="KW-0472">Membrane</keyword>
<keyword evidence="2" id="KW-1003">Cell membrane</keyword>
<feature type="transmembrane region" description="Helical" evidence="6">
    <location>
        <begin position="60"/>
        <end position="78"/>
    </location>
</feature>
<feature type="transmembrane region" description="Helical" evidence="6">
    <location>
        <begin position="281"/>
        <end position="303"/>
    </location>
</feature>
<evidence type="ECO:0000256" key="2">
    <source>
        <dbReference type="ARBA" id="ARBA00022475"/>
    </source>
</evidence>
<feature type="transmembrane region" description="Helical" evidence="6">
    <location>
        <begin position="32"/>
        <end position="53"/>
    </location>
</feature>
<dbReference type="PANTHER" id="PTHR43370">
    <property type="entry name" value="SUGAR ABC TRANSPORTER INTEGRAL MEMBRANE PROTEIN-RELATED"/>
    <property type="match status" value="1"/>
</dbReference>
<protein>
    <submittedName>
        <fullName evidence="7">Putative ABC-type transport system permease component</fullName>
    </submittedName>
</protein>
<evidence type="ECO:0000256" key="6">
    <source>
        <dbReference type="SAM" id="Phobius"/>
    </source>
</evidence>
<feature type="transmembrane region" description="Helical" evidence="6">
    <location>
        <begin position="90"/>
        <end position="114"/>
    </location>
</feature>
<feature type="transmembrane region" description="Helical" evidence="6">
    <location>
        <begin position="362"/>
        <end position="380"/>
    </location>
</feature>
<dbReference type="CDD" id="cd06580">
    <property type="entry name" value="TM_PBP1_transp_TpRbsC_like"/>
    <property type="match status" value="1"/>
</dbReference>
<comment type="caution">
    <text evidence="7">The sequence shown here is derived from an EMBL/GenBank/DDBJ whole genome shotgun (WGS) entry which is preliminary data.</text>
</comment>
<keyword evidence="4 6" id="KW-1133">Transmembrane helix</keyword>
<dbReference type="GO" id="GO:0022857">
    <property type="term" value="F:transmembrane transporter activity"/>
    <property type="evidence" value="ECO:0007669"/>
    <property type="project" value="InterPro"/>
</dbReference>
<evidence type="ECO:0000256" key="1">
    <source>
        <dbReference type="ARBA" id="ARBA00004651"/>
    </source>
</evidence>
<evidence type="ECO:0000313" key="7">
    <source>
        <dbReference type="EMBL" id="RDI75126.1"/>
    </source>
</evidence>
<dbReference type="Pfam" id="PF02653">
    <property type="entry name" value="BPD_transp_2"/>
    <property type="match status" value="1"/>
</dbReference>
<evidence type="ECO:0000256" key="3">
    <source>
        <dbReference type="ARBA" id="ARBA00022692"/>
    </source>
</evidence>
<sequence length="392" mass="40631">MRRLPTGARALGWGAVAFSALAAWIALPPVAVRSFAVPLALGVVAAALGIVAVRGGEKRLGFGAVAAAVLGAGLGILATRSGAANLEQAVVWSALLASMLRYATPLTFAAIGGLFSERSGVVNIGLEGMMLTGAFFGIWGADRTSSWVLGLLIALAAGALMALVHAFFAIHLRADQIIGGTAINFLALGVTGYLFIDIYGQEGTPTDIPAIPEVSIPLLRDVPFVGDVVGQMNLMIWLALLTVLLAWVVIFKTPVGLRIRAVGEQPRAADTVGISVFKVRYAAVIVSGMLAALGGAYLSIGFVNSFGENMTAGRGFIALAALIFGNWRPFPTLAACLLFGFSSALAQRLPVYSDSAAVLFQALPYVLTLIAVAGLIGRSIPPAAVGRPYKKQ</sequence>
<feature type="transmembrane region" description="Helical" evidence="6">
    <location>
        <begin position="121"/>
        <end position="141"/>
    </location>
</feature>
<dbReference type="AlphaFoldDB" id="A0A7M2YYF8"/>
<reference evidence="7 8" key="1">
    <citation type="submission" date="2018-07" db="EMBL/GenBank/DDBJ databases">
        <title>High-quality-draft genome sequence of Gaiella occulta.</title>
        <authorList>
            <person name="Severino R."/>
            <person name="Froufe H.J.C."/>
            <person name="Rainey F.A."/>
            <person name="Barroso C."/>
            <person name="Albuquerque L."/>
            <person name="Lobo-Da-Cunha A."/>
            <person name="Da Costa M.S."/>
            <person name="Egas C."/>
        </authorList>
    </citation>
    <scope>NUCLEOTIDE SEQUENCE [LARGE SCALE GENOMIC DNA]</scope>
    <source>
        <strain evidence="7 8">F2-233</strain>
    </source>
</reference>
<dbReference type="GO" id="GO:0005886">
    <property type="term" value="C:plasma membrane"/>
    <property type="evidence" value="ECO:0007669"/>
    <property type="project" value="UniProtKB-SubCell"/>
</dbReference>
<evidence type="ECO:0000256" key="4">
    <source>
        <dbReference type="ARBA" id="ARBA00022989"/>
    </source>
</evidence>